<dbReference type="STRING" id="709839.TSA66_18620"/>
<dbReference type="PANTHER" id="PTHR30535">
    <property type="entry name" value="VITAMIN B12-BINDING PROTEIN"/>
    <property type="match status" value="1"/>
</dbReference>
<dbReference type="NCBIfam" id="NF038402">
    <property type="entry name" value="TroA_like"/>
    <property type="match status" value="1"/>
</dbReference>
<keyword evidence="5" id="KW-1185">Reference proteome</keyword>
<protein>
    <submittedName>
        <fullName evidence="4">Cobalamin-binding protein</fullName>
    </submittedName>
</protein>
<feature type="signal peptide" evidence="2">
    <location>
        <begin position="1"/>
        <end position="24"/>
    </location>
</feature>
<evidence type="ECO:0000256" key="2">
    <source>
        <dbReference type="SAM" id="SignalP"/>
    </source>
</evidence>
<dbReference type="InterPro" id="IPR054828">
    <property type="entry name" value="Vit_B12_bind_prot"/>
</dbReference>
<evidence type="ECO:0000313" key="4">
    <source>
        <dbReference type="EMBL" id="KIF83840.1"/>
    </source>
</evidence>
<evidence type="ECO:0000256" key="1">
    <source>
        <dbReference type="ARBA" id="ARBA00022729"/>
    </source>
</evidence>
<name>A0A0C2BRG6_9BURK</name>
<dbReference type="GO" id="GO:0071281">
    <property type="term" value="P:cellular response to iron ion"/>
    <property type="evidence" value="ECO:0007669"/>
    <property type="project" value="TreeGrafter"/>
</dbReference>
<comment type="caution">
    <text evidence="4">The sequence shown here is derived from an EMBL/GenBank/DDBJ whole genome shotgun (WGS) entry which is preliminary data.</text>
</comment>
<dbReference type="EMBL" id="JWJG01000028">
    <property type="protein sequence ID" value="KIF83840.1"/>
    <property type="molecule type" value="Genomic_DNA"/>
</dbReference>
<organism evidence="4 5">
    <name type="scientific">Noviherbaspirillum autotrophicum</name>
    <dbReference type="NCBI Taxonomy" id="709839"/>
    <lineage>
        <taxon>Bacteria</taxon>
        <taxon>Pseudomonadati</taxon>
        <taxon>Pseudomonadota</taxon>
        <taxon>Betaproteobacteria</taxon>
        <taxon>Burkholderiales</taxon>
        <taxon>Oxalobacteraceae</taxon>
        <taxon>Noviherbaspirillum</taxon>
    </lineage>
</organism>
<dbReference type="InterPro" id="IPR050902">
    <property type="entry name" value="ABC_Transporter_SBP"/>
</dbReference>
<accession>A0A0C2BRG6</accession>
<reference evidence="4 5" key="1">
    <citation type="submission" date="2014-12" db="EMBL/GenBank/DDBJ databases">
        <title>Denitrispirillum autotrophicum gen. nov., sp. nov., Denitrifying, Facultatively Autotrophic Bacteria Isolated from Rice Paddy Soil.</title>
        <authorList>
            <person name="Ishii S."/>
            <person name="Ashida N."/>
            <person name="Ohno H."/>
            <person name="Otsuka S."/>
            <person name="Yokota A."/>
            <person name="Senoo K."/>
        </authorList>
    </citation>
    <scope>NUCLEOTIDE SEQUENCE [LARGE SCALE GENOMIC DNA]</scope>
    <source>
        <strain evidence="4 5">TSA66</strain>
    </source>
</reference>
<dbReference type="PANTHER" id="PTHR30535:SF34">
    <property type="entry name" value="MOLYBDATE-BINDING PROTEIN MOLA"/>
    <property type="match status" value="1"/>
</dbReference>
<dbReference type="PROSITE" id="PS50983">
    <property type="entry name" value="FE_B12_PBP"/>
    <property type="match status" value="1"/>
</dbReference>
<evidence type="ECO:0000259" key="3">
    <source>
        <dbReference type="PROSITE" id="PS50983"/>
    </source>
</evidence>
<dbReference type="CDD" id="cd01144">
    <property type="entry name" value="BtuF"/>
    <property type="match status" value="1"/>
</dbReference>
<proteinExistence type="predicted"/>
<dbReference type="Pfam" id="PF01497">
    <property type="entry name" value="Peripla_BP_2"/>
    <property type="match status" value="1"/>
</dbReference>
<dbReference type="InterPro" id="IPR002491">
    <property type="entry name" value="ABC_transptr_periplasmic_BD"/>
</dbReference>
<evidence type="ECO:0000313" key="5">
    <source>
        <dbReference type="Proteomes" id="UP000031572"/>
    </source>
</evidence>
<dbReference type="Proteomes" id="UP000031572">
    <property type="component" value="Unassembled WGS sequence"/>
</dbReference>
<feature type="domain" description="Fe/B12 periplasmic-binding" evidence="3">
    <location>
        <begin position="44"/>
        <end position="291"/>
    </location>
</feature>
<sequence length="294" mass="31394">MRLSLIPSLAAWALLCAAALPAFAAVSAADDTQRTVTLRSPARRIVSLAPHTTEILFAAGAGAYVVGVTEYSDYPPEAKRIASVGSGISLDLERILQLKPDLIVGWNNGNSAAQLAKLDTLGIPVFKSEPHGFADIASSLERLAHLAGTDAAGHAAAASFRARWQRLEATYSRRPTLKVFYQIWRAPLMTLNDKTTPSAVLRLCGAANIFGGLPQLAPTVNIETVLQANPDAIIASSGEQDDVFGAWRRFPKLKAVAHGNLLLVDGGLLNRSGPRILDGAETLCRQLDAVRDKR</sequence>
<dbReference type="AlphaFoldDB" id="A0A0C2BRG6"/>
<keyword evidence="1 2" id="KW-0732">Signal</keyword>
<dbReference type="OrthoDB" id="6495095at2"/>
<dbReference type="Gene3D" id="3.40.50.1980">
    <property type="entry name" value="Nitrogenase molybdenum iron protein domain"/>
    <property type="match status" value="2"/>
</dbReference>
<gene>
    <name evidence="4" type="ORF">TSA66_18620</name>
</gene>
<feature type="chain" id="PRO_5002146722" evidence="2">
    <location>
        <begin position="25"/>
        <end position="294"/>
    </location>
</feature>
<dbReference type="SUPFAM" id="SSF53807">
    <property type="entry name" value="Helical backbone' metal receptor"/>
    <property type="match status" value="1"/>
</dbReference>